<proteinExistence type="predicted"/>
<gene>
    <name evidence="2" type="ORF">orf00238</name>
</gene>
<feature type="transmembrane region" description="Helical" evidence="1">
    <location>
        <begin position="247"/>
        <end position="264"/>
    </location>
</feature>
<dbReference type="EMBL" id="MN688676">
    <property type="protein sequence ID" value="QIZ31218.1"/>
    <property type="molecule type" value="Genomic_DNA"/>
</dbReference>
<organism evidence="2">
    <name type="scientific">Ostreococcus mediterraneus virus 2</name>
    <dbReference type="NCBI Taxonomy" id="2726183"/>
    <lineage>
        <taxon>Viruses</taxon>
        <taxon>Varidnaviria</taxon>
        <taxon>Bamfordvirae</taxon>
        <taxon>Nucleocytoviricota</taxon>
        <taxon>Megaviricetes</taxon>
        <taxon>Algavirales</taxon>
        <taxon>Phycodnaviridae</taxon>
        <taxon>Prasinovirus</taxon>
    </lineage>
</organism>
<sequence length="265" mass="30848">MDSPCYYYEDFHVTQGSLDPSVDCTYVLIMHGSPRKQQIYQNIVKSNLTTNVVFQYNYGYKKCDKELRKNGPNYDLEDANKKAFKHALDRGYKRILLLEDDCEFDERVRDPEVIEDLNSFLIEKNPSIYSLGTTFSLSSPIDIVTQKKHHLLLYNNAAHAVVYNENYMRYAIDADFMLGHADFETNRHTSKYTYHKPVAYQKVEETENAREGWGYVWPILNNLIVKPTGIDKQVQPGYDIMKTNNDILAIICSLLIILAIFLRFK</sequence>
<evidence type="ECO:0008006" key="3">
    <source>
        <dbReference type="Google" id="ProtNLM"/>
    </source>
</evidence>
<keyword evidence="1" id="KW-0812">Transmembrane</keyword>
<accession>A0A6H1QUH7</accession>
<reference evidence="2" key="1">
    <citation type="journal article" date="2020" name="Sci. Adv.">
        <title>Virus-host coexistence in phytoplankton through the genomic lens.</title>
        <authorList>
            <person name="Yau S."/>
            <person name="Krasovec M."/>
            <person name="Benites L.F."/>
            <person name="Rombauts S."/>
            <person name="Groussin M."/>
            <person name="Vancaester E."/>
            <person name="Aury J.M."/>
            <person name="Derelle E."/>
            <person name="Desdevises Y."/>
            <person name="Escande M.L."/>
            <person name="Grimsley N."/>
            <person name="Guy J."/>
            <person name="Moreau H."/>
            <person name="Sanchez-Brosseau S."/>
            <person name="van de Peer Y."/>
            <person name="Vandepoele K."/>
            <person name="Gourbiere S."/>
            <person name="Piganeau G."/>
        </authorList>
    </citation>
    <scope>NUCLEOTIDE SEQUENCE</scope>
    <source>
        <strain evidence="2">OmV2</strain>
    </source>
</reference>
<keyword evidence="1" id="KW-1133">Transmembrane helix</keyword>
<evidence type="ECO:0000313" key="2">
    <source>
        <dbReference type="EMBL" id="QIZ31218.1"/>
    </source>
</evidence>
<name>A0A6H1QUH7_9PHYC</name>
<evidence type="ECO:0000256" key="1">
    <source>
        <dbReference type="SAM" id="Phobius"/>
    </source>
</evidence>
<keyword evidence="1" id="KW-0472">Membrane</keyword>
<protein>
    <recommendedName>
        <fullName evidence="3">Glycosyltransferase family 25</fullName>
    </recommendedName>
</protein>